<organism evidence="1 2">
    <name type="scientific">Pisum sativum</name>
    <name type="common">Garden pea</name>
    <name type="synonym">Lathyrus oleraceus</name>
    <dbReference type="NCBI Taxonomy" id="3888"/>
    <lineage>
        <taxon>Eukaryota</taxon>
        <taxon>Viridiplantae</taxon>
        <taxon>Streptophyta</taxon>
        <taxon>Embryophyta</taxon>
        <taxon>Tracheophyta</taxon>
        <taxon>Spermatophyta</taxon>
        <taxon>Magnoliopsida</taxon>
        <taxon>eudicotyledons</taxon>
        <taxon>Gunneridae</taxon>
        <taxon>Pentapetalae</taxon>
        <taxon>rosids</taxon>
        <taxon>fabids</taxon>
        <taxon>Fabales</taxon>
        <taxon>Fabaceae</taxon>
        <taxon>Papilionoideae</taxon>
        <taxon>50 kb inversion clade</taxon>
        <taxon>NPAAA clade</taxon>
        <taxon>Hologalegina</taxon>
        <taxon>IRL clade</taxon>
        <taxon>Fabeae</taxon>
        <taxon>Lathyrus</taxon>
    </lineage>
</organism>
<reference evidence="1 2" key="1">
    <citation type="journal article" date="2022" name="Nat. Genet.">
        <title>Improved pea reference genome and pan-genome highlight genomic features and evolutionary characteristics.</title>
        <authorList>
            <person name="Yang T."/>
            <person name="Liu R."/>
            <person name="Luo Y."/>
            <person name="Hu S."/>
            <person name="Wang D."/>
            <person name="Wang C."/>
            <person name="Pandey M.K."/>
            <person name="Ge S."/>
            <person name="Xu Q."/>
            <person name="Li N."/>
            <person name="Li G."/>
            <person name="Huang Y."/>
            <person name="Saxena R.K."/>
            <person name="Ji Y."/>
            <person name="Li M."/>
            <person name="Yan X."/>
            <person name="He Y."/>
            <person name="Liu Y."/>
            <person name="Wang X."/>
            <person name="Xiang C."/>
            <person name="Varshney R.K."/>
            <person name="Ding H."/>
            <person name="Gao S."/>
            <person name="Zong X."/>
        </authorList>
    </citation>
    <scope>NUCLEOTIDE SEQUENCE [LARGE SCALE GENOMIC DNA]</scope>
    <source>
        <strain evidence="1 2">cv. Zhongwan 6</strain>
    </source>
</reference>
<keyword evidence="2" id="KW-1185">Reference proteome</keyword>
<protein>
    <submittedName>
        <fullName evidence="1">Uncharacterized protein</fullName>
    </submittedName>
</protein>
<name>A0A9D5BJ52_PEA</name>
<dbReference type="EMBL" id="JAMSHJ010000001">
    <property type="protein sequence ID" value="KAI5444506.1"/>
    <property type="molecule type" value="Genomic_DNA"/>
</dbReference>
<dbReference type="AlphaFoldDB" id="A0A9D5BJ52"/>
<evidence type="ECO:0000313" key="2">
    <source>
        <dbReference type="Proteomes" id="UP001058974"/>
    </source>
</evidence>
<comment type="caution">
    <text evidence="1">The sequence shown here is derived from an EMBL/GenBank/DDBJ whole genome shotgun (WGS) entry which is preliminary data.</text>
</comment>
<dbReference type="Gramene" id="Psat01G0294600-T1">
    <property type="protein sequence ID" value="KAI5444506.1"/>
    <property type="gene ID" value="KIW84_012946"/>
</dbReference>
<evidence type="ECO:0000313" key="1">
    <source>
        <dbReference type="EMBL" id="KAI5444506.1"/>
    </source>
</evidence>
<proteinExistence type="predicted"/>
<dbReference type="Proteomes" id="UP001058974">
    <property type="component" value="Chromosome 1"/>
</dbReference>
<sequence length="135" mass="14938">MCSLCPVISKNTYHPPPHLIVVAGAELAEASSSSLVMIVHSTKEIYKQHYPSSLIRYWWIGIFSIVQDSPLLPPVEVRIPMHYTLGARQATFTLGASFPSTQLPEHNVQLACVKRITNIPSEAGSNSSCEYDWAL</sequence>
<gene>
    <name evidence="1" type="ORF">KIW84_012946</name>
</gene>
<accession>A0A9D5BJ52</accession>